<evidence type="ECO:0000256" key="5">
    <source>
        <dbReference type="SAM" id="SignalP"/>
    </source>
</evidence>
<accession>A0A7E6FQP0</accession>
<keyword evidence="1" id="KW-0433">Leucine-rich repeat</keyword>
<keyword evidence="7" id="KW-1185">Reference proteome</keyword>
<dbReference type="GO" id="GO:0005615">
    <property type="term" value="C:extracellular space"/>
    <property type="evidence" value="ECO:0007669"/>
    <property type="project" value="TreeGrafter"/>
</dbReference>
<feature type="domain" description="LRRNT" evidence="6">
    <location>
        <begin position="27"/>
        <end position="58"/>
    </location>
</feature>
<evidence type="ECO:0000256" key="2">
    <source>
        <dbReference type="ARBA" id="ARBA00022729"/>
    </source>
</evidence>
<dbReference type="SUPFAM" id="SSF52058">
    <property type="entry name" value="L domain-like"/>
    <property type="match status" value="1"/>
</dbReference>
<dbReference type="Pfam" id="PF13306">
    <property type="entry name" value="LRR_5"/>
    <property type="match status" value="1"/>
</dbReference>
<sequence>MFHQLKSTFVLVLFLRLFLESRAALDICIKCSCQGNRINCSSRNLTSVPRPIPPNIEYLNLTFNHINEIKPGTFQNLPNLTTLYLNNNDIKELKAGSFQNLPSLGGLYLHENNISEIHVEAFQKLPNLVDLYLNNNDIKELKAGSFQNLPSLRTLTTYSNHINEIKPGTFQNLPNLRYLVSHKNDIKEIHAGAFQNLPSLREILLYDNDIKELKAGSFENLPNLRVLVLHENDIKEIHAGAFQNLPRLDAIYLHYNDIKELKAGSFQNLPSLTTLVLAYNDIRKIESGAFQNLPSLTDLDLKNNTGMMCGCYLPALVNYTKTTFNRKVTVRGQCQADVGNNQTKSIPILEYSECKSWTNSFVFYLIFNSTLKKFNEYKSSGVNISRAIEHELSNLTGTFEVAYCGSENNSGVFTINCTVSLIFTKDQIFKQVSETFKTSQTLRDLGLQQGNTELFDEMAVW</sequence>
<keyword evidence="3" id="KW-0677">Repeat</keyword>
<keyword evidence="4" id="KW-0325">Glycoprotein</keyword>
<dbReference type="InterPro" id="IPR032675">
    <property type="entry name" value="LRR_dom_sf"/>
</dbReference>
<organism evidence="7 8">
    <name type="scientific">Octopus sinensis</name>
    <name type="common">East Asian common octopus</name>
    <dbReference type="NCBI Taxonomy" id="2607531"/>
    <lineage>
        <taxon>Eukaryota</taxon>
        <taxon>Metazoa</taxon>
        <taxon>Spiralia</taxon>
        <taxon>Lophotrochozoa</taxon>
        <taxon>Mollusca</taxon>
        <taxon>Cephalopoda</taxon>
        <taxon>Coleoidea</taxon>
        <taxon>Octopodiformes</taxon>
        <taxon>Octopoda</taxon>
        <taxon>Incirrata</taxon>
        <taxon>Octopodidae</taxon>
        <taxon>Octopus</taxon>
    </lineage>
</organism>
<dbReference type="PROSITE" id="PS51450">
    <property type="entry name" value="LRR"/>
    <property type="match status" value="4"/>
</dbReference>
<dbReference type="Pfam" id="PF13855">
    <property type="entry name" value="LRR_8"/>
    <property type="match status" value="1"/>
</dbReference>
<dbReference type="InterPro" id="IPR050328">
    <property type="entry name" value="Dev_Immune_Receptor"/>
</dbReference>
<dbReference type="InterPro" id="IPR000372">
    <property type="entry name" value="LRRNT"/>
</dbReference>
<dbReference type="RefSeq" id="XP_036369864.1">
    <property type="nucleotide sequence ID" value="XM_036513971.1"/>
</dbReference>
<dbReference type="GO" id="GO:0031012">
    <property type="term" value="C:extracellular matrix"/>
    <property type="evidence" value="ECO:0007669"/>
    <property type="project" value="TreeGrafter"/>
</dbReference>
<dbReference type="AlphaFoldDB" id="A0A7E6FQP0"/>
<dbReference type="InterPro" id="IPR026906">
    <property type="entry name" value="LRR_5"/>
</dbReference>
<feature type="signal peptide" evidence="5">
    <location>
        <begin position="1"/>
        <end position="23"/>
    </location>
</feature>
<dbReference type="InterPro" id="IPR003591">
    <property type="entry name" value="Leu-rich_rpt_typical-subtyp"/>
</dbReference>
<dbReference type="PANTHER" id="PTHR24373">
    <property type="entry name" value="SLIT RELATED LEUCINE-RICH REPEAT NEURONAL PROTEIN"/>
    <property type="match status" value="1"/>
</dbReference>
<evidence type="ECO:0000256" key="4">
    <source>
        <dbReference type="ARBA" id="ARBA00023180"/>
    </source>
</evidence>
<protein>
    <submittedName>
        <fullName evidence="8">Leucine-rich repeat-containing protein 15-like</fullName>
    </submittedName>
</protein>
<dbReference type="Gene3D" id="3.80.10.10">
    <property type="entry name" value="Ribonuclease Inhibitor"/>
    <property type="match status" value="2"/>
</dbReference>
<evidence type="ECO:0000259" key="6">
    <source>
        <dbReference type="SMART" id="SM00013"/>
    </source>
</evidence>
<dbReference type="PANTHER" id="PTHR24373:SF383">
    <property type="entry name" value="LEUCINE-RICH REPEAT-CONTAINING PROTEIN 15-LIKE"/>
    <property type="match status" value="1"/>
</dbReference>
<dbReference type="KEGG" id="osn:115225271"/>
<reference evidence="8" key="1">
    <citation type="submission" date="2025-08" db="UniProtKB">
        <authorList>
            <consortium name="RefSeq"/>
        </authorList>
    </citation>
    <scope>IDENTIFICATION</scope>
</reference>
<dbReference type="Proteomes" id="UP000515154">
    <property type="component" value="Linkage group LG27"/>
</dbReference>
<dbReference type="InterPro" id="IPR001611">
    <property type="entry name" value="Leu-rich_rpt"/>
</dbReference>
<dbReference type="FunFam" id="3.80.10.10:FF:000770">
    <property type="entry name" value="Uncharacterized protein"/>
    <property type="match status" value="1"/>
</dbReference>
<evidence type="ECO:0000256" key="3">
    <source>
        <dbReference type="ARBA" id="ARBA00022737"/>
    </source>
</evidence>
<gene>
    <name evidence="8" type="primary">LOC115225271</name>
</gene>
<evidence type="ECO:0000313" key="7">
    <source>
        <dbReference type="Proteomes" id="UP000515154"/>
    </source>
</evidence>
<dbReference type="SMART" id="SM00369">
    <property type="entry name" value="LRR_TYP"/>
    <property type="match status" value="10"/>
</dbReference>
<dbReference type="FunFam" id="3.80.10.10:FF:001164">
    <property type="entry name" value="GH01279p"/>
    <property type="match status" value="1"/>
</dbReference>
<name>A0A7E6FQP0_9MOLL</name>
<proteinExistence type="predicted"/>
<dbReference type="SMART" id="SM00013">
    <property type="entry name" value="LRRNT"/>
    <property type="match status" value="1"/>
</dbReference>
<feature type="chain" id="PRO_5028913939" evidence="5">
    <location>
        <begin position="24"/>
        <end position="461"/>
    </location>
</feature>
<evidence type="ECO:0000256" key="1">
    <source>
        <dbReference type="ARBA" id="ARBA00022614"/>
    </source>
</evidence>
<evidence type="ECO:0000313" key="8">
    <source>
        <dbReference type="RefSeq" id="XP_036369864.1"/>
    </source>
</evidence>
<keyword evidence="2 5" id="KW-0732">Signal</keyword>